<dbReference type="EMBL" id="JBHFFA010000001">
    <property type="protein sequence ID" value="KAL2651824.1"/>
    <property type="molecule type" value="Genomic_DNA"/>
</dbReference>
<feature type="region of interest" description="Disordered" evidence="1">
    <location>
        <begin position="1"/>
        <end position="67"/>
    </location>
</feature>
<accession>A0ABD1ZK42</accession>
<dbReference type="Proteomes" id="UP001605036">
    <property type="component" value="Unassembled WGS sequence"/>
</dbReference>
<evidence type="ECO:0000313" key="2">
    <source>
        <dbReference type="EMBL" id="KAL2651824.1"/>
    </source>
</evidence>
<name>A0ABD1ZK42_9MARC</name>
<protein>
    <submittedName>
        <fullName evidence="2">Uncharacterized protein</fullName>
    </submittedName>
</protein>
<keyword evidence="3" id="KW-1185">Reference proteome</keyword>
<feature type="compositionally biased region" description="Polar residues" evidence="1">
    <location>
        <begin position="116"/>
        <end position="127"/>
    </location>
</feature>
<dbReference type="AlphaFoldDB" id="A0ABD1ZK42"/>
<organism evidence="2 3">
    <name type="scientific">Riccia fluitans</name>
    <dbReference type="NCBI Taxonomy" id="41844"/>
    <lineage>
        <taxon>Eukaryota</taxon>
        <taxon>Viridiplantae</taxon>
        <taxon>Streptophyta</taxon>
        <taxon>Embryophyta</taxon>
        <taxon>Marchantiophyta</taxon>
        <taxon>Marchantiopsida</taxon>
        <taxon>Marchantiidae</taxon>
        <taxon>Marchantiales</taxon>
        <taxon>Ricciaceae</taxon>
        <taxon>Riccia</taxon>
    </lineage>
</organism>
<sequence length="127" mass="14379">MPIRDDGRTSDTETRLKQNTKETMQKEAGTPAHEQESRSVVIMIEQGHIQRHQDEDTSKQLRGSPAWKRSMMAQTRRIAKHRAGANLAEDVAGRMTVRDVRGQCDHQHRSEPTMALSATNGDMSRQT</sequence>
<feature type="region of interest" description="Disordered" evidence="1">
    <location>
        <begin position="103"/>
        <end position="127"/>
    </location>
</feature>
<gene>
    <name evidence="2" type="ORF">R1flu_019952</name>
</gene>
<comment type="caution">
    <text evidence="2">The sequence shown here is derived from an EMBL/GenBank/DDBJ whole genome shotgun (WGS) entry which is preliminary data.</text>
</comment>
<feature type="compositionally biased region" description="Basic and acidic residues" evidence="1">
    <location>
        <begin position="1"/>
        <end position="25"/>
    </location>
</feature>
<evidence type="ECO:0000256" key="1">
    <source>
        <dbReference type="SAM" id="MobiDB-lite"/>
    </source>
</evidence>
<evidence type="ECO:0000313" key="3">
    <source>
        <dbReference type="Proteomes" id="UP001605036"/>
    </source>
</evidence>
<proteinExistence type="predicted"/>
<reference evidence="2 3" key="1">
    <citation type="submission" date="2024-09" db="EMBL/GenBank/DDBJ databases">
        <title>Chromosome-scale assembly of Riccia fluitans.</title>
        <authorList>
            <person name="Paukszto L."/>
            <person name="Sawicki J."/>
            <person name="Karawczyk K."/>
            <person name="Piernik-Szablinska J."/>
            <person name="Szczecinska M."/>
            <person name="Mazdziarz M."/>
        </authorList>
    </citation>
    <scope>NUCLEOTIDE SEQUENCE [LARGE SCALE GENOMIC DNA]</scope>
    <source>
        <strain evidence="2">Rf_01</strain>
        <tissue evidence="2">Aerial parts of the thallus</tissue>
    </source>
</reference>